<dbReference type="AlphaFoldDB" id="A0A4R6QE49"/>
<evidence type="ECO:0000256" key="1">
    <source>
        <dbReference type="SAM" id="Phobius"/>
    </source>
</evidence>
<dbReference type="Proteomes" id="UP000295260">
    <property type="component" value="Unassembled WGS sequence"/>
</dbReference>
<gene>
    <name evidence="2" type="ORF">BC748_0757</name>
</gene>
<organism evidence="2 3">
    <name type="scientific">Flavobacterium dankookense</name>
    <dbReference type="NCBI Taxonomy" id="706186"/>
    <lineage>
        <taxon>Bacteria</taxon>
        <taxon>Pseudomonadati</taxon>
        <taxon>Bacteroidota</taxon>
        <taxon>Flavobacteriia</taxon>
        <taxon>Flavobacteriales</taxon>
        <taxon>Flavobacteriaceae</taxon>
        <taxon>Flavobacterium</taxon>
    </lineage>
</organism>
<comment type="caution">
    <text evidence="2">The sequence shown here is derived from an EMBL/GenBank/DDBJ whole genome shotgun (WGS) entry which is preliminary data.</text>
</comment>
<evidence type="ECO:0000313" key="2">
    <source>
        <dbReference type="EMBL" id="TDP61144.1"/>
    </source>
</evidence>
<evidence type="ECO:0000313" key="3">
    <source>
        <dbReference type="Proteomes" id="UP000295260"/>
    </source>
</evidence>
<protein>
    <submittedName>
        <fullName evidence="2">Uncharacterized protein</fullName>
    </submittedName>
</protein>
<keyword evidence="1" id="KW-1133">Transmembrane helix</keyword>
<feature type="transmembrane region" description="Helical" evidence="1">
    <location>
        <begin position="81"/>
        <end position="100"/>
    </location>
</feature>
<reference evidence="2 3" key="1">
    <citation type="submission" date="2019-03" db="EMBL/GenBank/DDBJ databases">
        <title>Genomic Encyclopedia of Archaeal and Bacterial Type Strains, Phase II (KMG-II): from individual species to whole genera.</title>
        <authorList>
            <person name="Goeker M."/>
        </authorList>
    </citation>
    <scope>NUCLEOTIDE SEQUENCE [LARGE SCALE GENOMIC DNA]</scope>
    <source>
        <strain evidence="2 3">DSM 25687</strain>
    </source>
</reference>
<name>A0A4R6QE49_9FLAO</name>
<accession>A0A4R6QE49</accession>
<sequence length="147" mass="17309">MENEDVKTVSIGRRLLYANSFGIILLDSIMIFDRDKTHSVELSSIKKVFLKKYRSLYLNYFFCLGALVLLINYFVVNFFELNLWLTISLTIILFVVSVLIRKNNYMFYIITNDHSLNVIKLNVEKDKVVHSKQILRTLHKTLKNNIN</sequence>
<dbReference type="EMBL" id="SNXR01000011">
    <property type="protein sequence ID" value="TDP61144.1"/>
    <property type="molecule type" value="Genomic_DNA"/>
</dbReference>
<feature type="transmembrane region" description="Helical" evidence="1">
    <location>
        <begin position="15"/>
        <end position="32"/>
    </location>
</feature>
<keyword evidence="1" id="KW-0812">Transmembrane</keyword>
<dbReference type="RefSeq" id="WP_133532089.1">
    <property type="nucleotide sequence ID" value="NZ_SNXR01000011.1"/>
</dbReference>
<proteinExistence type="predicted"/>
<keyword evidence="1" id="KW-0472">Membrane</keyword>
<keyword evidence="3" id="KW-1185">Reference proteome</keyword>
<feature type="transmembrane region" description="Helical" evidence="1">
    <location>
        <begin position="56"/>
        <end position="75"/>
    </location>
</feature>